<feature type="compositionally biased region" description="Low complexity" evidence="5">
    <location>
        <begin position="79"/>
        <end position="115"/>
    </location>
</feature>
<evidence type="ECO:0000256" key="2">
    <source>
        <dbReference type="ARBA" id="ARBA00022771"/>
    </source>
</evidence>
<accession>A0A0K2TVV1</accession>
<dbReference type="SUPFAM" id="SSF118310">
    <property type="entry name" value="AN1-like Zinc finger"/>
    <property type="match status" value="1"/>
</dbReference>
<dbReference type="SMART" id="SM00154">
    <property type="entry name" value="ZnF_AN1"/>
    <property type="match status" value="1"/>
</dbReference>
<dbReference type="FunFam" id="4.10.1110.10:FF:000001">
    <property type="entry name" value="Zinc finger AN1-type containing 6"/>
    <property type="match status" value="1"/>
</dbReference>
<evidence type="ECO:0000256" key="5">
    <source>
        <dbReference type="SAM" id="MobiDB-lite"/>
    </source>
</evidence>
<dbReference type="PROSITE" id="PS51039">
    <property type="entry name" value="ZF_AN1"/>
    <property type="match status" value="1"/>
</dbReference>
<dbReference type="GO" id="GO:0008270">
    <property type="term" value="F:zinc ion binding"/>
    <property type="evidence" value="ECO:0007669"/>
    <property type="project" value="UniProtKB-KW"/>
</dbReference>
<dbReference type="PROSITE" id="PS51036">
    <property type="entry name" value="ZF_A20"/>
    <property type="match status" value="1"/>
</dbReference>
<dbReference type="Gene3D" id="4.10.1110.10">
    <property type="entry name" value="AN1-like Zinc finger"/>
    <property type="match status" value="1"/>
</dbReference>
<sequence>MDQESNQMEQHPVRCRNGCGFYSNAGTDGLCSVCYKELIKKKQQPPTGMPVSLAPAPGAMASLSIDESSRQQQININKSSSSSSSSSSSPSPPIVSSSSNSTPTSTSSTSSSTTSLLETASPTILIPSQTEKRPDGETESLNNATTECLAGGTLAATPNVPTDSADQTQKEGKKKKNRCQTCKKKVGLTGFECRCGGLFCSIHRYSDKHDCNFDYKELGAEEIRKSNPVIVAKKVAKI</sequence>
<feature type="domain" description="A20-type" evidence="6">
    <location>
        <begin position="9"/>
        <end position="43"/>
    </location>
</feature>
<dbReference type="InterPro" id="IPR035896">
    <property type="entry name" value="AN1-like_Znf"/>
</dbReference>
<dbReference type="SUPFAM" id="SSF57716">
    <property type="entry name" value="Glucocorticoid receptor-like (DNA-binding domain)"/>
    <property type="match status" value="1"/>
</dbReference>
<keyword evidence="1" id="KW-0479">Metal-binding</keyword>
<dbReference type="InterPro" id="IPR002653">
    <property type="entry name" value="Znf_A20"/>
</dbReference>
<evidence type="ECO:0000256" key="1">
    <source>
        <dbReference type="ARBA" id="ARBA00022723"/>
    </source>
</evidence>
<protein>
    <recommendedName>
        <fullName evidence="9">AN1-type zinc finger protein 6</fullName>
    </recommendedName>
</protein>
<organism evidence="8">
    <name type="scientific">Lepeophtheirus salmonis</name>
    <name type="common">Salmon louse</name>
    <name type="synonym">Caligus salmonis</name>
    <dbReference type="NCBI Taxonomy" id="72036"/>
    <lineage>
        <taxon>Eukaryota</taxon>
        <taxon>Metazoa</taxon>
        <taxon>Ecdysozoa</taxon>
        <taxon>Arthropoda</taxon>
        <taxon>Crustacea</taxon>
        <taxon>Multicrustacea</taxon>
        <taxon>Hexanauplia</taxon>
        <taxon>Copepoda</taxon>
        <taxon>Siphonostomatoida</taxon>
        <taxon>Caligidae</taxon>
        <taxon>Lepeophtheirus</taxon>
    </lineage>
</organism>
<keyword evidence="2 4" id="KW-0863">Zinc-finger</keyword>
<proteinExistence type="predicted"/>
<reference evidence="8" key="1">
    <citation type="submission" date="2014-05" db="EMBL/GenBank/DDBJ databases">
        <authorList>
            <person name="Chronopoulou M."/>
        </authorList>
    </citation>
    <scope>NUCLEOTIDE SEQUENCE</scope>
    <source>
        <tissue evidence="8">Whole organism</tissue>
    </source>
</reference>
<evidence type="ECO:0000259" key="6">
    <source>
        <dbReference type="PROSITE" id="PS51036"/>
    </source>
</evidence>
<dbReference type="EMBL" id="HACA01012763">
    <property type="protein sequence ID" value="CDW30124.1"/>
    <property type="molecule type" value="Transcribed_RNA"/>
</dbReference>
<keyword evidence="3" id="KW-0862">Zinc</keyword>
<dbReference type="InterPro" id="IPR050652">
    <property type="entry name" value="AN1_A20_ZnFinger"/>
</dbReference>
<evidence type="ECO:0000313" key="8">
    <source>
        <dbReference type="EMBL" id="CDW30124.1"/>
    </source>
</evidence>
<feature type="compositionally biased region" description="Polar residues" evidence="5">
    <location>
        <begin position="116"/>
        <end position="129"/>
    </location>
</feature>
<dbReference type="SMART" id="SM00259">
    <property type="entry name" value="ZnF_A20"/>
    <property type="match status" value="1"/>
</dbReference>
<dbReference type="InterPro" id="IPR000058">
    <property type="entry name" value="Znf_AN1"/>
</dbReference>
<dbReference type="PANTHER" id="PTHR10634">
    <property type="entry name" value="AN1-TYPE ZINC FINGER PROTEIN"/>
    <property type="match status" value="1"/>
</dbReference>
<dbReference type="Pfam" id="PF01428">
    <property type="entry name" value="zf-AN1"/>
    <property type="match status" value="1"/>
</dbReference>
<dbReference type="PANTHER" id="PTHR10634:SF149">
    <property type="entry name" value="AN1-TYPE DOMAIN-CONTAINING PROTEIN-RELATED"/>
    <property type="match status" value="1"/>
</dbReference>
<feature type="region of interest" description="Disordered" evidence="5">
    <location>
        <begin position="153"/>
        <end position="174"/>
    </location>
</feature>
<dbReference type="GO" id="GO:0003677">
    <property type="term" value="F:DNA binding"/>
    <property type="evidence" value="ECO:0007669"/>
    <property type="project" value="InterPro"/>
</dbReference>
<evidence type="ECO:0000259" key="7">
    <source>
        <dbReference type="PROSITE" id="PS51039"/>
    </source>
</evidence>
<name>A0A0K2TVV1_LEPSM</name>
<feature type="region of interest" description="Disordered" evidence="5">
    <location>
        <begin position="43"/>
        <end position="140"/>
    </location>
</feature>
<feature type="domain" description="AN1-type" evidence="7">
    <location>
        <begin position="173"/>
        <end position="219"/>
    </location>
</feature>
<evidence type="ECO:0008006" key="9">
    <source>
        <dbReference type="Google" id="ProtNLM"/>
    </source>
</evidence>
<dbReference type="Pfam" id="PF01754">
    <property type="entry name" value="zf-A20"/>
    <property type="match status" value="1"/>
</dbReference>
<evidence type="ECO:0000256" key="3">
    <source>
        <dbReference type="ARBA" id="ARBA00022833"/>
    </source>
</evidence>
<evidence type="ECO:0000256" key="4">
    <source>
        <dbReference type="PROSITE-ProRule" id="PRU00449"/>
    </source>
</evidence>
<dbReference type="AlphaFoldDB" id="A0A0K2TVV1"/>
<dbReference type="Gene3D" id="1.20.5.4770">
    <property type="match status" value="1"/>
</dbReference>
<dbReference type="OrthoDB" id="428577at2759"/>